<evidence type="ECO:0000313" key="2">
    <source>
        <dbReference type="EMBL" id="KAK7070499.1"/>
    </source>
</evidence>
<comment type="caution">
    <text evidence="2">The sequence shown here is derived from an EMBL/GenBank/DDBJ whole genome shotgun (WGS) entry which is preliminary data.</text>
</comment>
<dbReference type="EMBL" id="JAXCGZ010015342">
    <property type="protein sequence ID" value="KAK7070499.1"/>
    <property type="molecule type" value="Genomic_DNA"/>
</dbReference>
<dbReference type="AlphaFoldDB" id="A0AAN8X092"/>
<name>A0AAN8X092_HALRR</name>
<keyword evidence="3" id="KW-1185">Reference proteome</keyword>
<keyword evidence="1" id="KW-1133">Transmembrane helix</keyword>
<keyword evidence="1" id="KW-0812">Transmembrane</keyword>
<feature type="non-terminal residue" evidence="2">
    <location>
        <position position="54"/>
    </location>
</feature>
<evidence type="ECO:0000313" key="3">
    <source>
        <dbReference type="Proteomes" id="UP001381693"/>
    </source>
</evidence>
<protein>
    <submittedName>
        <fullName evidence="2">Uncharacterized protein</fullName>
    </submittedName>
</protein>
<reference evidence="2 3" key="1">
    <citation type="submission" date="2023-11" db="EMBL/GenBank/DDBJ databases">
        <title>Halocaridina rubra genome assembly.</title>
        <authorList>
            <person name="Smith C."/>
        </authorList>
    </citation>
    <scope>NUCLEOTIDE SEQUENCE [LARGE SCALE GENOMIC DNA]</scope>
    <source>
        <strain evidence="2">EP-1</strain>
        <tissue evidence="2">Whole</tissue>
    </source>
</reference>
<organism evidence="2 3">
    <name type="scientific">Halocaridina rubra</name>
    <name type="common">Hawaiian red shrimp</name>
    <dbReference type="NCBI Taxonomy" id="373956"/>
    <lineage>
        <taxon>Eukaryota</taxon>
        <taxon>Metazoa</taxon>
        <taxon>Ecdysozoa</taxon>
        <taxon>Arthropoda</taxon>
        <taxon>Crustacea</taxon>
        <taxon>Multicrustacea</taxon>
        <taxon>Malacostraca</taxon>
        <taxon>Eumalacostraca</taxon>
        <taxon>Eucarida</taxon>
        <taxon>Decapoda</taxon>
        <taxon>Pleocyemata</taxon>
        <taxon>Caridea</taxon>
        <taxon>Atyoidea</taxon>
        <taxon>Atyidae</taxon>
        <taxon>Halocaridina</taxon>
    </lineage>
</organism>
<accession>A0AAN8X092</accession>
<dbReference type="Proteomes" id="UP001381693">
    <property type="component" value="Unassembled WGS sequence"/>
</dbReference>
<feature type="transmembrane region" description="Helical" evidence="1">
    <location>
        <begin position="21"/>
        <end position="40"/>
    </location>
</feature>
<proteinExistence type="predicted"/>
<sequence>MGRLSIGGCKIGSRRLGSEATCVWTKIGVFVIMGGWTVLFRPPGFFAFTDSLGL</sequence>
<gene>
    <name evidence="2" type="ORF">SK128_019557</name>
</gene>
<evidence type="ECO:0000256" key="1">
    <source>
        <dbReference type="SAM" id="Phobius"/>
    </source>
</evidence>
<keyword evidence="1" id="KW-0472">Membrane</keyword>